<reference evidence="5" key="1">
    <citation type="submission" date="2017-09" db="EMBL/GenBank/DDBJ databases">
        <title>Depth-based differentiation of microbial function through sediment-hosted aquifers and enrichment of novel symbionts in the deep terrestrial subsurface.</title>
        <authorList>
            <person name="Probst A.J."/>
            <person name="Ladd B."/>
            <person name="Jarett J.K."/>
            <person name="Geller-Mcgrath D.E."/>
            <person name="Sieber C.M.K."/>
            <person name="Emerson J.B."/>
            <person name="Anantharaman K."/>
            <person name="Thomas B.C."/>
            <person name="Malmstrom R."/>
            <person name="Stieglmeier M."/>
            <person name="Klingl A."/>
            <person name="Woyke T."/>
            <person name="Ryan C.M."/>
            <person name="Banfield J.F."/>
        </authorList>
    </citation>
    <scope>NUCLEOTIDE SEQUENCE [LARGE SCALE GENOMIC DNA]</scope>
</reference>
<evidence type="ECO:0008006" key="6">
    <source>
        <dbReference type="Google" id="ProtNLM"/>
    </source>
</evidence>
<dbReference type="AlphaFoldDB" id="A0A2M6WEA3"/>
<comment type="caution">
    <text evidence="4">The sequence shown here is derived from an EMBL/GenBank/DDBJ whole genome shotgun (WGS) entry which is preliminary data.</text>
</comment>
<gene>
    <name evidence="4" type="ORF">COU17_02180</name>
</gene>
<proteinExistence type="predicted"/>
<evidence type="ECO:0000313" key="5">
    <source>
        <dbReference type="Proteomes" id="UP000228809"/>
    </source>
</evidence>
<dbReference type="GO" id="GO:0043138">
    <property type="term" value="F:3'-5' DNA helicase activity"/>
    <property type="evidence" value="ECO:0007669"/>
    <property type="project" value="TreeGrafter"/>
</dbReference>
<evidence type="ECO:0000256" key="1">
    <source>
        <dbReference type="ARBA" id="ARBA00022741"/>
    </source>
</evidence>
<dbReference type="Gene3D" id="3.40.50.300">
    <property type="entry name" value="P-loop containing nucleotide triphosphate hydrolases"/>
    <property type="match status" value="1"/>
</dbReference>
<protein>
    <recommendedName>
        <fullName evidence="6">Primosomal protein N' 3' DNA-binding domain-containing protein</fullName>
    </recommendedName>
</protein>
<dbReference type="GO" id="GO:0003677">
    <property type="term" value="F:DNA binding"/>
    <property type="evidence" value="ECO:0007669"/>
    <property type="project" value="UniProtKB-KW"/>
</dbReference>
<name>A0A2M6WEA3_9BACT</name>
<dbReference type="Gene3D" id="3.40.1440.60">
    <property type="entry name" value="PriA, 3(prime) DNA-binding domain"/>
    <property type="match status" value="1"/>
</dbReference>
<dbReference type="PANTHER" id="PTHR30580">
    <property type="entry name" value="PRIMOSOMAL PROTEIN N"/>
    <property type="match status" value="1"/>
</dbReference>
<keyword evidence="3" id="KW-0238">DNA-binding</keyword>
<dbReference type="PANTHER" id="PTHR30580:SF0">
    <property type="entry name" value="PRIMOSOMAL PROTEIN N"/>
    <property type="match status" value="1"/>
</dbReference>
<evidence type="ECO:0000256" key="2">
    <source>
        <dbReference type="ARBA" id="ARBA00022840"/>
    </source>
</evidence>
<dbReference type="Proteomes" id="UP000228809">
    <property type="component" value="Unassembled WGS sequence"/>
</dbReference>
<organism evidence="4 5">
    <name type="scientific">Candidatus Kaiserbacteria bacterium CG10_big_fil_rev_8_21_14_0_10_49_17</name>
    <dbReference type="NCBI Taxonomy" id="1974609"/>
    <lineage>
        <taxon>Bacteria</taxon>
        <taxon>Candidatus Kaiseribacteriota</taxon>
    </lineage>
</organism>
<evidence type="ECO:0000313" key="4">
    <source>
        <dbReference type="EMBL" id="PIT91074.1"/>
    </source>
</evidence>
<dbReference type="GO" id="GO:0006302">
    <property type="term" value="P:double-strand break repair"/>
    <property type="evidence" value="ECO:0007669"/>
    <property type="project" value="TreeGrafter"/>
</dbReference>
<dbReference type="InterPro" id="IPR027417">
    <property type="entry name" value="P-loop_NTPase"/>
</dbReference>
<dbReference type="GO" id="GO:0005524">
    <property type="term" value="F:ATP binding"/>
    <property type="evidence" value="ECO:0007669"/>
    <property type="project" value="UniProtKB-KW"/>
</dbReference>
<accession>A0A2M6WEA3</accession>
<sequence length="630" mass="69950">MQLVHVIPIARGIVKESLSYFTKETPTAGSIVSVPIRGTATPALVERVERVRDAKAAVRELPYALQKMDSSRATQVFLPAFLEAAKSIAEYYAASTGAVLSSIVPKAILADPRKVKCEDVSSERASGRAFEKLLLQADRDERFSIYRSVIREAFARKESVYLCLPTINDVEQFASVSERGIGPYAFVFHSALSKSELIKRWKAVSAEGHPVLIIATGSFFGIPRRDIGSIILERESAEAYRSQSRPFVDTRVCAEYVARAIGARLILADTFLRVETLYEHEEGLAAELAPLRFRPLSSAKSLVIDTSKNTPTQKGAYNTLSRELEELIRKNRSDSEHLFIFAGRRGLASITVCCDCGAVVRGEKSDSPMTLHKTSKGNVFFDHRTGEIRTAAQRCKDCGSWRLTALGGGIELVEEQVRERFPETPVLRIDSDSVKKPSDAQSIADEFYETPGCILLGTEMALPYLMKPFEHAAVASIDSLLAVPHYNTETRMFALLLTIRSLAQETFLIQTRKVNQRVISLAISGNLLDFYREEIEVRRALSYPPFAIFITITIDGKRPAIDAQMEAVEEALTGYDVRIFSAYSSIRTGVLRSHALIKVSRESWPDAKLVERLKALPPRVVVRVDPGSIL</sequence>
<dbReference type="EMBL" id="PFBJ01000011">
    <property type="protein sequence ID" value="PIT91074.1"/>
    <property type="molecule type" value="Genomic_DNA"/>
</dbReference>
<dbReference type="GO" id="GO:0006270">
    <property type="term" value="P:DNA replication initiation"/>
    <property type="evidence" value="ECO:0007669"/>
    <property type="project" value="TreeGrafter"/>
</dbReference>
<keyword evidence="1" id="KW-0547">Nucleotide-binding</keyword>
<dbReference type="GO" id="GO:0006310">
    <property type="term" value="P:DNA recombination"/>
    <property type="evidence" value="ECO:0007669"/>
    <property type="project" value="TreeGrafter"/>
</dbReference>
<evidence type="ECO:0000256" key="3">
    <source>
        <dbReference type="ARBA" id="ARBA00023125"/>
    </source>
</evidence>
<keyword evidence="2" id="KW-0067">ATP-binding</keyword>
<dbReference type="InterPro" id="IPR042115">
    <property type="entry name" value="PriA_3primeBD_sf"/>
</dbReference>